<dbReference type="PANTHER" id="PTHR22718:SF11">
    <property type="entry name" value="7TM GPCR SERPENTINE RECEPTOR CLASS X (SRX) DOMAIN-CONTAINING PROTEIN"/>
    <property type="match status" value="1"/>
</dbReference>
<evidence type="ECO:0008006" key="5">
    <source>
        <dbReference type="Google" id="ProtNLM"/>
    </source>
</evidence>
<dbReference type="EnsemblMetazoa" id="PPA45590.1">
    <property type="protein sequence ID" value="PPA45590.1"/>
    <property type="gene ID" value="WBGene00283959"/>
</dbReference>
<dbReference type="AlphaFoldDB" id="A0A2A6C3P4"/>
<dbReference type="EnsemblMetazoa" id="PPA45588.1">
    <property type="protein sequence ID" value="PPA45588.1"/>
    <property type="gene ID" value="WBGene00283957"/>
</dbReference>
<reference evidence="3" key="2">
    <citation type="submission" date="2022-06" db="UniProtKB">
        <authorList>
            <consortium name="EnsemblMetazoa"/>
        </authorList>
    </citation>
    <scope>IDENTIFICATION</scope>
    <source>
        <strain evidence="3">PS312</strain>
    </source>
</reference>
<gene>
    <name evidence="3" type="primary">WBGene00283959</name>
    <name evidence="2" type="synonym">WBGene00283957</name>
</gene>
<reference evidence="4" key="1">
    <citation type="journal article" date="2008" name="Nat. Genet.">
        <title>The Pristionchus pacificus genome provides a unique perspective on nematode lifestyle and parasitism.</title>
        <authorList>
            <person name="Dieterich C."/>
            <person name="Clifton S.W."/>
            <person name="Schuster L.N."/>
            <person name="Chinwalla A."/>
            <person name="Delehaunty K."/>
            <person name="Dinkelacker I."/>
            <person name="Fulton L."/>
            <person name="Fulton R."/>
            <person name="Godfrey J."/>
            <person name="Minx P."/>
            <person name="Mitreva M."/>
            <person name="Roeseler W."/>
            <person name="Tian H."/>
            <person name="Witte H."/>
            <person name="Yang S.P."/>
            <person name="Wilson R.K."/>
            <person name="Sommer R.J."/>
        </authorList>
    </citation>
    <scope>NUCLEOTIDE SEQUENCE [LARGE SCALE GENOMIC DNA]</scope>
    <source>
        <strain evidence="4">PS312</strain>
    </source>
</reference>
<accession>A0A2A6C3P4</accession>
<sequence length="154" mass="17423">MNVAVLLALFKGGMLRSMSHASAAFDFILMYCWYHNSLSHIALNRITLSWTVFSYMYMTKNDSVNYSNEYVDLPVNSSCSFISMVAYIVINSSVLHSRSRNAIYRVVTVLNEINALTNASVYLLNNGEIKSSIRRMFGYTPSNVTTITTVFKLN</sequence>
<keyword evidence="4" id="KW-1185">Reference proteome</keyword>
<dbReference type="Proteomes" id="UP000005239">
    <property type="component" value="Unassembled WGS sequence"/>
</dbReference>
<name>A0A2A6C3P4_PRIPA</name>
<proteinExistence type="predicted"/>
<keyword evidence="1" id="KW-1133">Transmembrane helix</keyword>
<dbReference type="OrthoDB" id="5800492at2759"/>
<organism evidence="3 4">
    <name type="scientific">Pristionchus pacificus</name>
    <name type="common">Parasitic nematode worm</name>
    <dbReference type="NCBI Taxonomy" id="54126"/>
    <lineage>
        <taxon>Eukaryota</taxon>
        <taxon>Metazoa</taxon>
        <taxon>Ecdysozoa</taxon>
        <taxon>Nematoda</taxon>
        <taxon>Chromadorea</taxon>
        <taxon>Rhabditida</taxon>
        <taxon>Rhabditina</taxon>
        <taxon>Diplogasteromorpha</taxon>
        <taxon>Diplogasteroidea</taxon>
        <taxon>Neodiplogasteridae</taxon>
        <taxon>Pristionchus</taxon>
    </lineage>
</organism>
<evidence type="ECO:0000313" key="4">
    <source>
        <dbReference type="Proteomes" id="UP000005239"/>
    </source>
</evidence>
<feature type="transmembrane region" description="Helical" evidence="1">
    <location>
        <begin position="70"/>
        <end position="90"/>
    </location>
</feature>
<evidence type="ECO:0000256" key="1">
    <source>
        <dbReference type="SAM" id="Phobius"/>
    </source>
</evidence>
<keyword evidence="1" id="KW-0812">Transmembrane</keyword>
<accession>A0A4X3PT25</accession>
<keyword evidence="1" id="KW-0472">Membrane</keyword>
<feature type="transmembrane region" description="Helical" evidence="1">
    <location>
        <begin position="40"/>
        <end position="58"/>
    </location>
</feature>
<evidence type="ECO:0000313" key="3">
    <source>
        <dbReference type="EnsemblMetazoa" id="PPA45590.1"/>
    </source>
</evidence>
<dbReference type="PANTHER" id="PTHR22718">
    <property type="entry name" value="SERPENTINE RECEPTOR, CLASS X"/>
    <property type="match status" value="1"/>
</dbReference>
<evidence type="ECO:0000313" key="2">
    <source>
        <dbReference type="EnsemblMetazoa" id="PPA45588.1"/>
    </source>
</evidence>
<protein>
    <recommendedName>
        <fullName evidence="5">G protein-coupled receptor</fullName>
    </recommendedName>
</protein>